<keyword evidence="2" id="KW-1133">Transmembrane helix</keyword>
<dbReference type="EMBL" id="WUQX01000001">
    <property type="protein sequence ID" value="MXP75977.1"/>
    <property type="molecule type" value="Genomic_DNA"/>
</dbReference>
<keyword evidence="2" id="KW-0812">Transmembrane</keyword>
<dbReference type="Pfam" id="PF02397">
    <property type="entry name" value="Bac_transf"/>
    <property type="match status" value="1"/>
</dbReference>
<keyword evidence="2" id="KW-0472">Membrane</keyword>
<gene>
    <name evidence="4" type="ORF">GN277_11455</name>
</gene>
<dbReference type="PANTHER" id="PTHR30576">
    <property type="entry name" value="COLANIC BIOSYNTHESIS UDP-GLUCOSE LIPID CARRIER TRANSFERASE"/>
    <property type="match status" value="1"/>
</dbReference>
<dbReference type="RefSeq" id="WP_159751153.1">
    <property type="nucleotide sequence ID" value="NZ_CASSPE010000120.1"/>
</dbReference>
<keyword evidence="5" id="KW-1185">Reference proteome</keyword>
<comment type="caution">
    <text evidence="4">The sequence shown here is derived from an EMBL/GenBank/DDBJ whole genome shotgun (WGS) entry which is preliminary data.</text>
</comment>
<keyword evidence="4" id="KW-0808">Transferase</keyword>
<protein>
    <submittedName>
        <fullName evidence="4">Sugar transferase</fullName>
    </submittedName>
</protein>
<evidence type="ECO:0000313" key="5">
    <source>
        <dbReference type="Proteomes" id="UP000460412"/>
    </source>
</evidence>
<proteinExistence type="inferred from homology"/>
<evidence type="ECO:0000313" key="4">
    <source>
        <dbReference type="EMBL" id="MXP75977.1"/>
    </source>
</evidence>
<dbReference type="InterPro" id="IPR003362">
    <property type="entry name" value="Bact_transf"/>
</dbReference>
<sequence>MYAKYIKRIIDFILSFIAVIVFSPLLLVIAVLVKINLGAPVIFKQERIGLNEKIFTMYKFRTMNDKRDKNGELLPDIYRQTRLGDFLRSTSLDELPELINILKGDIAIVGPRPLLVSYLPYYTEEERLRHSVRGGLTVPEVVYGDVAPTWEEQFSYEVDYTKNISFLLDIKIIWNTVKIIFKRVENDYGSQVRNPLDVERSDWVRK</sequence>
<reference evidence="4 5" key="1">
    <citation type="submission" date="2019-12" db="EMBL/GenBank/DDBJ databases">
        <title>Sporaefaciens musculi gen. nov., sp. nov., a novel bacterium isolated from the caecum of an obese mouse.</title>
        <authorList>
            <person name="Rasmussen T.S."/>
            <person name="Streidl T."/>
            <person name="Hitch T.C.A."/>
            <person name="Wortmann E."/>
            <person name="Deptula P."/>
            <person name="Hansen M."/>
            <person name="Nielsen D.S."/>
            <person name="Clavel T."/>
            <person name="Vogensen F.K."/>
        </authorList>
    </citation>
    <scope>NUCLEOTIDE SEQUENCE [LARGE SCALE GENOMIC DNA]</scope>
    <source>
        <strain evidence="4 5">WCA-9-b2</strain>
    </source>
</reference>
<evidence type="ECO:0000256" key="1">
    <source>
        <dbReference type="ARBA" id="ARBA00006464"/>
    </source>
</evidence>
<organism evidence="4 5">
    <name type="scientific">Sporofaciens musculi</name>
    <dbReference type="NCBI Taxonomy" id="2681861"/>
    <lineage>
        <taxon>Bacteria</taxon>
        <taxon>Bacillati</taxon>
        <taxon>Bacillota</taxon>
        <taxon>Clostridia</taxon>
        <taxon>Lachnospirales</taxon>
        <taxon>Lachnospiraceae</taxon>
        <taxon>Sporofaciens</taxon>
    </lineage>
</organism>
<evidence type="ECO:0000256" key="2">
    <source>
        <dbReference type="SAM" id="Phobius"/>
    </source>
</evidence>
<dbReference type="PANTHER" id="PTHR30576:SF8">
    <property type="entry name" value="UNDECAPRENYL-PHOSPHATE GALACTOSE PHOSPHOTRANSFERASE"/>
    <property type="match status" value="1"/>
</dbReference>
<dbReference type="GO" id="GO:0016780">
    <property type="term" value="F:phosphotransferase activity, for other substituted phosphate groups"/>
    <property type="evidence" value="ECO:0007669"/>
    <property type="project" value="TreeGrafter"/>
</dbReference>
<accession>A0A7X3MGS8</accession>
<dbReference type="AlphaFoldDB" id="A0A7X3MGS8"/>
<comment type="similarity">
    <text evidence="1">Belongs to the bacterial sugar transferase family.</text>
</comment>
<name>A0A7X3MGS8_9FIRM</name>
<evidence type="ECO:0000259" key="3">
    <source>
        <dbReference type="Pfam" id="PF02397"/>
    </source>
</evidence>
<feature type="transmembrane region" description="Helical" evidence="2">
    <location>
        <begin position="12"/>
        <end position="33"/>
    </location>
</feature>
<dbReference type="Proteomes" id="UP000460412">
    <property type="component" value="Unassembled WGS sequence"/>
</dbReference>
<feature type="domain" description="Bacterial sugar transferase" evidence="3">
    <location>
        <begin position="7"/>
        <end position="182"/>
    </location>
</feature>